<evidence type="ECO:0000313" key="2">
    <source>
        <dbReference type="Proteomes" id="UP000014139"/>
    </source>
</evidence>
<name>R1G7T6_9PSEU</name>
<organism evidence="1 2">
    <name type="scientific">Amycolatopsis vancoresmycina DSM 44592</name>
    <dbReference type="NCBI Taxonomy" id="1292037"/>
    <lineage>
        <taxon>Bacteria</taxon>
        <taxon>Bacillati</taxon>
        <taxon>Actinomycetota</taxon>
        <taxon>Actinomycetes</taxon>
        <taxon>Pseudonocardiales</taxon>
        <taxon>Pseudonocardiaceae</taxon>
        <taxon>Amycolatopsis</taxon>
    </lineage>
</organism>
<dbReference type="RefSeq" id="WP_003081812.1">
    <property type="nucleotide sequence ID" value="NZ_AOUO01000213.1"/>
</dbReference>
<proteinExistence type="predicted"/>
<dbReference type="AlphaFoldDB" id="R1G7T6"/>
<sequence length="136" mass="14615">MIEGPVYEPGGDWVLPGPDGVRVSGSYGGGDGGAGFEYDEETLRELMHEWNDLANEFEDDLQRAALLQRAQGPGAEYASSGNAEQVRASGDALYETLVARARYCRSMAQRFKTALGKYATAEESSATEVKRTGGSL</sequence>
<dbReference type="Proteomes" id="UP000014139">
    <property type="component" value="Unassembled WGS sequence"/>
</dbReference>
<dbReference type="EMBL" id="AOUO01000213">
    <property type="protein sequence ID" value="EOD67468.1"/>
    <property type="molecule type" value="Genomic_DNA"/>
</dbReference>
<dbReference type="OrthoDB" id="3624387at2"/>
<keyword evidence="2" id="KW-1185">Reference proteome</keyword>
<evidence type="ECO:0008006" key="3">
    <source>
        <dbReference type="Google" id="ProtNLM"/>
    </source>
</evidence>
<dbReference type="PATRIC" id="fig|1292037.4.peg.3066"/>
<evidence type="ECO:0000313" key="1">
    <source>
        <dbReference type="EMBL" id="EOD67468.1"/>
    </source>
</evidence>
<reference evidence="1 2" key="1">
    <citation type="submission" date="2013-02" db="EMBL/GenBank/DDBJ databases">
        <title>Draft genome sequence of Amycolatopsis vancoresmycina strain DSM 44592T.</title>
        <authorList>
            <person name="Kumar S."/>
            <person name="Kaur N."/>
            <person name="Kaur C."/>
            <person name="Raghava G.P.S."/>
            <person name="Mayilraj S."/>
        </authorList>
    </citation>
    <scope>NUCLEOTIDE SEQUENCE [LARGE SCALE GENOMIC DNA]</scope>
    <source>
        <strain evidence="1 2">DSM 44592</strain>
    </source>
</reference>
<accession>R1G7T6</accession>
<protein>
    <recommendedName>
        <fullName evidence="3">PE-PGRS family protein</fullName>
    </recommendedName>
</protein>
<comment type="caution">
    <text evidence="1">The sequence shown here is derived from an EMBL/GenBank/DDBJ whole genome shotgun (WGS) entry which is preliminary data.</text>
</comment>
<gene>
    <name evidence="1" type="ORF">H480_16051</name>
</gene>